<reference evidence="5 7" key="1">
    <citation type="submission" date="2016-04" db="EMBL/GenBank/DDBJ databases">
        <title>Genome sequence of Methanosphaera cuniculi DSM 4103.</title>
        <authorList>
            <person name="Poehlein A."/>
            <person name="Seedorf H."/>
            <person name="Daniel R."/>
        </authorList>
    </citation>
    <scope>NUCLEOTIDE SEQUENCE [LARGE SCALE GENOMIC DNA]</scope>
    <source>
        <strain evidence="5 7">DSM 4103</strain>
    </source>
</reference>
<evidence type="ECO:0000256" key="1">
    <source>
        <dbReference type="SAM" id="Coils"/>
    </source>
</evidence>
<dbReference type="RefSeq" id="WP_109582960.1">
    <property type="nucleotide sequence ID" value="NZ_LMVN01000003.1"/>
</dbReference>
<reference evidence="4 6" key="2">
    <citation type="journal article" date="2017" name="BMC Genomics">
        <title>Genomic analysis of methanogenic archaea reveals a shift towards energy conservation.</title>
        <authorList>
            <person name="Gilmore S.P."/>
            <person name="Henske J.K."/>
            <person name="Sexton J.A."/>
            <person name="Solomon K.V."/>
            <person name="Seppala S."/>
            <person name="Yoo J.I."/>
            <person name="Huyett L.M."/>
            <person name="Pressman A."/>
            <person name="Cogan J.Z."/>
            <person name="Kivenson V."/>
            <person name="Peng X."/>
            <person name="Tan Y."/>
            <person name="Valentine D.L."/>
            <person name="O'Malley M.A."/>
        </authorList>
    </citation>
    <scope>NUCLEOTIDE SEQUENCE [LARGE SCALE GENOMIC DNA]</scope>
    <source>
        <strain evidence="4 6">1R-7</strain>
    </source>
</reference>
<gene>
    <name evidence="4" type="ORF">ASJ82_05195</name>
    <name evidence="5" type="ORF">MSCUN_04900</name>
</gene>
<evidence type="ECO:0000259" key="3">
    <source>
        <dbReference type="SMART" id="SM00974"/>
    </source>
</evidence>
<dbReference type="Proteomes" id="UP000217528">
    <property type="component" value="Unassembled WGS sequence"/>
</dbReference>
<proteinExistence type="predicted"/>
<accession>A0A2A2HFI9</accession>
<dbReference type="OrthoDB" id="82454at2157"/>
<dbReference type="SMART" id="SM00974">
    <property type="entry name" value="T5orf172"/>
    <property type="match status" value="1"/>
</dbReference>
<feature type="transmembrane region" description="Helical" evidence="2">
    <location>
        <begin position="7"/>
        <end position="39"/>
    </location>
</feature>
<keyword evidence="2" id="KW-0812">Transmembrane</keyword>
<evidence type="ECO:0000313" key="6">
    <source>
        <dbReference type="Proteomes" id="UP000217528"/>
    </source>
</evidence>
<sequence length="558" mass="67238">MKLKENIGLILSIIGVILCMTLYGIFIGIPLIIIGIYFLNKKASGKEYDNKIEEKQKQINKIDQKYDEKIKEKETEFKIKKEEKQKQLNEIDQKYDEKVKEKEKQLDEKYKKINEAKINEYNDKIEEKQNQLDAIEQTYSNIERQKKEENKEYDIKIAEKQKQLNEIDETYKKIAQEKEKKIDEEINNKRKGLKTISEKIKEYKDELITLEDELNWQNHGLYEPKYDFMESESYKERLDDVRYEQKQMIKDKTAAICHTEWIIDGDRRAGIAATNLYFKQILRSFNNEAEVIINKVRHSNLEASLKRLQRSYNQLNKIYSKDQVEITEEYYNLKLDELYIAYGYKQKKQEEKEELKEQREREKEEKKIQKQLQREKEKYEDQNYDLEYEISQIQIELEEAAAKEQAKLKEEIERLKRELQENNEKIEEIEEKEISKAGYVYIISNIGSFGENVFKIGVTRRDDPSKRVQELSNASVPFKYDSHLYIFSEDAFALERELHERFETKRVNKVNSRKEFFKITMDDIKQIVEENKENVHGFKEYPDAEEYKDTLKIEQEMY</sequence>
<evidence type="ECO:0000256" key="2">
    <source>
        <dbReference type="SAM" id="Phobius"/>
    </source>
</evidence>
<dbReference type="Pfam" id="PF13455">
    <property type="entry name" value="MUG113"/>
    <property type="match status" value="1"/>
</dbReference>
<evidence type="ECO:0000313" key="4">
    <source>
        <dbReference type="EMBL" id="PAV08044.1"/>
    </source>
</evidence>
<evidence type="ECO:0000313" key="7">
    <source>
        <dbReference type="Proteomes" id="UP000246004"/>
    </source>
</evidence>
<feature type="coiled-coil region" evidence="1">
    <location>
        <begin position="45"/>
        <end position="213"/>
    </location>
</feature>
<evidence type="ECO:0000313" key="5">
    <source>
        <dbReference type="EMBL" id="PWL08776.1"/>
    </source>
</evidence>
<keyword evidence="2" id="KW-1133">Transmembrane helix</keyword>
<keyword evidence="6" id="KW-1185">Reference proteome</keyword>
<keyword evidence="2" id="KW-0472">Membrane</keyword>
<name>A0A2A2HFI9_9EURY</name>
<keyword evidence="1" id="KW-0175">Coiled coil</keyword>
<comment type="caution">
    <text evidence="4">The sequence shown here is derived from an EMBL/GenBank/DDBJ whole genome shotgun (WGS) entry which is preliminary data.</text>
</comment>
<dbReference type="InterPro" id="IPR025280">
    <property type="entry name" value="SNIPE"/>
</dbReference>
<dbReference type="EMBL" id="LMVN01000003">
    <property type="protein sequence ID" value="PAV08044.1"/>
    <property type="molecule type" value="Genomic_DNA"/>
</dbReference>
<organism evidence="4 6">
    <name type="scientific">Methanosphaera cuniculi</name>
    <dbReference type="NCBI Taxonomy" id="1077256"/>
    <lineage>
        <taxon>Archaea</taxon>
        <taxon>Methanobacteriati</taxon>
        <taxon>Methanobacteriota</taxon>
        <taxon>Methanomada group</taxon>
        <taxon>Methanobacteria</taxon>
        <taxon>Methanobacteriales</taxon>
        <taxon>Methanobacteriaceae</taxon>
        <taxon>Methanosphaera</taxon>
    </lineage>
</organism>
<feature type="domain" description="Bacteriophage T5 Orf172 DNA-binding" evidence="3">
    <location>
        <begin position="448"/>
        <end position="531"/>
    </location>
</feature>
<dbReference type="EMBL" id="LWMS01000010">
    <property type="protein sequence ID" value="PWL08776.1"/>
    <property type="molecule type" value="Genomic_DNA"/>
</dbReference>
<dbReference type="InterPro" id="IPR018306">
    <property type="entry name" value="Phage_T5_Orf172_DNA-bd"/>
</dbReference>
<protein>
    <submittedName>
        <fullName evidence="5">T5orf172 domain protein</fullName>
    </submittedName>
</protein>
<dbReference type="Proteomes" id="UP000246004">
    <property type="component" value="Unassembled WGS sequence"/>
</dbReference>
<dbReference type="AlphaFoldDB" id="A0A2A2HFI9"/>
<feature type="coiled-coil region" evidence="1">
    <location>
        <begin position="298"/>
        <end position="436"/>
    </location>
</feature>
<dbReference type="Pfam" id="PF13250">
    <property type="entry name" value="SNIPE"/>
    <property type="match status" value="1"/>
</dbReference>